<proteinExistence type="predicted"/>
<accession>A0A2U3LP96</accession>
<dbReference type="EMBL" id="OMOF01000668">
    <property type="protein sequence ID" value="SPF53751.1"/>
    <property type="molecule type" value="Genomic_DNA"/>
</dbReference>
<dbReference type="OrthoDB" id="1799206at2"/>
<evidence type="ECO:0000313" key="2">
    <source>
        <dbReference type="Proteomes" id="UP000238916"/>
    </source>
</evidence>
<reference evidence="2" key="1">
    <citation type="submission" date="2018-02" db="EMBL/GenBank/DDBJ databases">
        <authorList>
            <person name="Hausmann B."/>
        </authorList>
    </citation>
    <scope>NUCLEOTIDE SEQUENCE [LARGE SCALE GENOMIC DNA]</scope>
    <source>
        <strain evidence="2">Peat soil MAG SbF1</strain>
    </source>
</reference>
<dbReference type="AlphaFoldDB" id="A0A2U3LP96"/>
<evidence type="ECO:0000313" key="1">
    <source>
        <dbReference type="EMBL" id="SPF53751.1"/>
    </source>
</evidence>
<organism evidence="1 2">
    <name type="scientific">Candidatus Desulfosporosinus infrequens</name>
    <dbReference type="NCBI Taxonomy" id="2043169"/>
    <lineage>
        <taxon>Bacteria</taxon>
        <taxon>Bacillati</taxon>
        <taxon>Bacillota</taxon>
        <taxon>Clostridia</taxon>
        <taxon>Eubacteriales</taxon>
        <taxon>Desulfitobacteriaceae</taxon>
        <taxon>Desulfosporosinus</taxon>
    </lineage>
</organism>
<sequence length="61" mass="6941">MSERLNNDQIIQRITEANSDLKRYLNLAPGLKPTPPQPITPNEYFQDLILTPLSPQPTLQP</sequence>
<dbReference type="Proteomes" id="UP000238916">
    <property type="component" value="Unassembled WGS sequence"/>
</dbReference>
<gene>
    <name evidence="1" type="ORF">SBF1_700023</name>
</gene>
<protein>
    <submittedName>
        <fullName evidence="1">Uncharacterized protein</fullName>
    </submittedName>
</protein>
<name>A0A2U3LP96_9FIRM</name>